<evidence type="ECO:0000313" key="3">
    <source>
        <dbReference type="EMBL" id="RHH21079.1"/>
    </source>
</evidence>
<protein>
    <submittedName>
        <fullName evidence="2">Uncharacterized protein</fullName>
    </submittedName>
</protein>
<dbReference type="EMBL" id="QRUH01000002">
    <property type="protein sequence ID" value="RGR50704.1"/>
    <property type="molecule type" value="Genomic_DNA"/>
</dbReference>
<reference evidence="4 5" key="1">
    <citation type="submission" date="2018-08" db="EMBL/GenBank/DDBJ databases">
        <title>A genome reference for cultivated species of the human gut microbiota.</title>
        <authorList>
            <person name="Zou Y."/>
            <person name="Xue W."/>
            <person name="Luo G."/>
        </authorList>
    </citation>
    <scope>NUCLEOTIDE SEQUENCE [LARGE SCALE GENOMIC DNA]</scope>
    <source>
        <strain evidence="2 6">AF25-21</strain>
        <strain evidence="1 4">AF29-2BH</strain>
        <strain evidence="3 5">AM18-2AC</strain>
    </source>
</reference>
<evidence type="ECO:0000313" key="4">
    <source>
        <dbReference type="Proteomes" id="UP000283585"/>
    </source>
</evidence>
<organism evidence="2 6">
    <name type="scientific">Blautia obeum</name>
    <dbReference type="NCBI Taxonomy" id="40520"/>
    <lineage>
        <taxon>Bacteria</taxon>
        <taxon>Bacillati</taxon>
        <taxon>Bacillota</taxon>
        <taxon>Clostridia</taxon>
        <taxon>Lachnospirales</taxon>
        <taxon>Lachnospiraceae</taxon>
        <taxon>Blautia</taxon>
    </lineage>
</organism>
<dbReference type="AlphaFoldDB" id="A0A412EUA5"/>
<dbReference type="EMBL" id="QRSS01000005">
    <property type="protein sequence ID" value="RGQ05931.1"/>
    <property type="molecule type" value="Genomic_DNA"/>
</dbReference>
<dbReference type="RefSeq" id="WP_118031231.1">
    <property type="nucleotide sequence ID" value="NZ_QRJH01000001.1"/>
</dbReference>
<proteinExistence type="predicted"/>
<comment type="caution">
    <text evidence="2">The sequence shown here is derived from an EMBL/GenBank/DDBJ whole genome shotgun (WGS) entry which is preliminary data.</text>
</comment>
<evidence type="ECO:0000313" key="6">
    <source>
        <dbReference type="Proteomes" id="UP000285839"/>
    </source>
</evidence>
<name>A0A412EUA5_9FIRM</name>
<sequence length="68" mass="7778">MYKYVYRGPVYSFGRMITDCWVGETYAVTMKKARSNLFHQCKKALGMSETAAICLPGTIREEKVEYVG</sequence>
<evidence type="ECO:0000313" key="1">
    <source>
        <dbReference type="EMBL" id="RGQ05931.1"/>
    </source>
</evidence>
<dbReference type="Proteomes" id="UP000283585">
    <property type="component" value="Unassembled WGS sequence"/>
</dbReference>
<gene>
    <name evidence="3" type="ORF">DW222_01180</name>
    <name evidence="2" type="ORF">DWY46_04780</name>
    <name evidence="1" type="ORF">DWZ12_05535</name>
</gene>
<dbReference type="Proteomes" id="UP000284024">
    <property type="component" value="Unassembled WGS sequence"/>
</dbReference>
<evidence type="ECO:0000313" key="2">
    <source>
        <dbReference type="EMBL" id="RGR50704.1"/>
    </source>
</evidence>
<accession>A0A412EUA5</accession>
<evidence type="ECO:0000313" key="5">
    <source>
        <dbReference type="Proteomes" id="UP000284024"/>
    </source>
</evidence>
<dbReference type="Proteomes" id="UP000285839">
    <property type="component" value="Unassembled WGS sequence"/>
</dbReference>
<dbReference type="EMBL" id="QRJH01000001">
    <property type="protein sequence ID" value="RHH21079.1"/>
    <property type="molecule type" value="Genomic_DNA"/>
</dbReference>